<proteinExistence type="predicted"/>
<comment type="subcellular location">
    <subcellularLocation>
        <location evidence="1">Membrane</location>
        <topology evidence="1">Multi-pass membrane protein</topology>
    </subcellularLocation>
</comment>
<feature type="transmembrane region" description="Helical" evidence="6">
    <location>
        <begin position="97"/>
        <end position="121"/>
    </location>
</feature>
<evidence type="ECO:0000256" key="2">
    <source>
        <dbReference type="ARBA" id="ARBA00022692"/>
    </source>
</evidence>
<dbReference type="PANTHER" id="PTHR22776">
    <property type="entry name" value="MARVEL-CONTAINING POTENTIAL LIPID RAFT-ASSOCIATED PROTEIN"/>
    <property type="match status" value="1"/>
</dbReference>
<dbReference type="PANTHER" id="PTHR22776:SF97">
    <property type="entry name" value="RE01453P"/>
    <property type="match status" value="1"/>
</dbReference>
<evidence type="ECO:0000256" key="6">
    <source>
        <dbReference type="SAM" id="Phobius"/>
    </source>
</evidence>
<name>A0A147BSG5_IXORI</name>
<dbReference type="InterPro" id="IPR050578">
    <property type="entry name" value="MARVEL-CKLF_proteins"/>
</dbReference>
<feature type="transmembrane region" description="Helical" evidence="6">
    <location>
        <begin position="29"/>
        <end position="51"/>
    </location>
</feature>
<dbReference type="AlphaFoldDB" id="A0A147BSG5"/>
<evidence type="ECO:0000259" key="7">
    <source>
        <dbReference type="PROSITE" id="PS51225"/>
    </source>
</evidence>
<evidence type="ECO:0000256" key="3">
    <source>
        <dbReference type="ARBA" id="ARBA00022989"/>
    </source>
</evidence>
<evidence type="ECO:0000256" key="5">
    <source>
        <dbReference type="PROSITE-ProRule" id="PRU00581"/>
    </source>
</evidence>
<dbReference type="EMBL" id="GEGO01001737">
    <property type="protein sequence ID" value="JAR93667.1"/>
    <property type="molecule type" value="Transcribed_RNA"/>
</dbReference>
<sequence>MATTVVRQTTTVTSSSSSSPVVVSFNTSFITSIGGLFTILELVLGIIVFSLMYNYGGFVYASGFFLLFVSFAYWLMCFYFLLSAMLSITGSLLPSTFFFFLFHAFGFVLYISGGIAVLAVFSRSASCFAGIIAGGVFALIAAVCHLVHVAFLYKGSRIQG</sequence>
<dbReference type="GO" id="GO:0016020">
    <property type="term" value="C:membrane"/>
    <property type="evidence" value="ECO:0007669"/>
    <property type="project" value="UniProtKB-SubCell"/>
</dbReference>
<evidence type="ECO:0000256" key="4">
    <source>
        <dbReference type="ARBA" id="ARBA00023136"/>
    </source>
</evidence>
<accession>A0A147BSG5</accession>
<feature type="transmembrane region" description="Helical" evidence="6">
    <location>
        <begin position="128"/>
        <end position="153"/>
    </location>
</feature>
<organism evidence="8">
    <name type="scientific">Ixodes ricinus</name>
    <name type="common">Common tick</name>
    <name type="synonym">Acarus ricinus</name>
    <dbReference type="NCBI Taxonomy" id="34613"/>
    <lineage>
        <taxon>Eukaryota</taxon>
        <taxon>Metazoa</taxon>
        <taxon>Ecdysozoa</taxon>
        <taxon>Arthropoda</taxon>
        <taxon>Chelicerata</taxon>
        <taxon>Arachnida</taxon>
        <taxon>Acari</taxon>
        <taxon>Parasitiformes</taxon>
        <taxon>Ixodida</taxon>
        <taxon>Ixodoidea</taxon>
        <taxon>Ixodidae</taxon>
        <taxon>Ixodinae</taxon>
        <taxon>Ixodes</taxon>
    </lineage>
</organism>
<reference evidence="8" key="1">
    <citation type="journal article" date="2018" name="PLoS Negl. Trop. Dis.">
        <title>Sialome diversity of ticks revealed by RNAseq of single tick salivary glands.</title>
        <authorList>
            <person name="Perner J."/>
            <person name="Kropackova S."/>
            <person name="Kopacek P."/>
            <person name="Ribeiro J.M."/>
        </authorList>
    </citation>
    <scope>NUCLEOTIDE SEQUENCE</scope>
    <source>
        <strain evidence="8">Siblings of single egg batch collected in Ceske Budejovice</strain>
        <tissue evidence="8">Salivary glands</tissue>
    </source>
</reference>
<feature type="transmembrane region" description="Helical" evidence="6">
    <location>
        <begin position="58"/>
        <end position="82"/>
    </location>
</feature>
<dbReference type="PROSITE" id="PS51225">
    <property type="entry name" value="MARVEL"/>
    <property type="match status" value="1"/>
</dbReference>
<keyword evidence="4 5" id="KW-0472">Membrane</keyword>
<keyword evidence="3 6" id="KW-1133">Transmembrane helix</keyword>
<keyword evidence="2 5" id="KW-0812">Transmembrane</keyword>
<protein>
    <recommendedName>
        <fullName evidence="7">MARVEL domain-containing protein</fullName>
    </recommendedName>
</protein>
<dbReference type="InterPro" id="IPR008253">
    <property type="entry name" value="Marvel"/>
</dbReference>
<evidence type="ECO:0000313" key="8">
    <source>
        <dbReference type="EMBL" id="JAR93667.1"/>
    </source>
</evidence>
<feature type="domain" description="MARVEL" evidence="7">
    <location>
        <begin position="29"/>
        <end position="157"/>
    </location>
</feature>
<evidence type="ECO:0000256" key="1">
    <source>
        <dbReference type="ARBA" id="ARBA00004141"/>
    </source>
</evidence>